<dbReference type="InterPro" id="IPR000850">
    <property type="entry name" value="Adenylat/UMP-CMP_kin"/>
</dbReference>
<dbReference type="SUPFAM" id="SSF52540">
    <property type="entry name" value="P-loop containing nucleoside triphosphate hydrolases"/>
    <property type="match status" value="1"/>
</dbReference>
<dbReference type="PRINTS" id="PR00094">
    <property type="entry name" value="ADENYLTKNASE"/>
</dbReference>
<dbReference type="GO" id="GO:0019205">
    <property type="term" value="F:nucleobase-containing compound kinase activity"/>
    <property type="evidence" value="ECO:0007669"/>
    <property type="project" value="InterPro"/>
</dbReference>
<reference evidence="5" key="3">
    <citation type="submission" date="2025-09" db="UniProtKB">
        <authorList>
            <consortium name="Ensembl"/>
        </authorList>
    </citation>
    <scope>IDENTIFICATION</scope>
</reference>
<keyword evidence="6" id="KW-1185">Reference proteome</keyword>
<organism evidence="5 6">
    <name type="scientific">Echeneis naucrates</name>
    <name type="common">Live sharksucker</name>
    <dbReference type="NCBI Taxonomy" id="173247"/>
    <lineage>
        <taxon>Eukaryota</taxon>
        <taxon>Metazoa</taxon>
        <taxon>Chordata</taxon>
        <taxon>Craniata</taxon>
        <taxon>Vertebrata</taxon>
        <taxon>Euteleostomi</taxon>
        <taxon>Actinopterygii</taxon>
        <taxon>Neopterygii</taxon>
        <taxon>Teleostei</taxon>
        <taxon>Neoteleostei</taxon>
        <taxon>Acanthomorphata</taxon>
        <taxon>Carangaria</taxon>
        <taxon>Carangiformes</taxon>
        <taxon>Echeneidae</taxon>
        <taxon>Echeneis</taxon>
    </lineage>
</organism>
<keyword evidence="2" id="KW-0547">Nucleotide-binding</keyword>
<comment type="similarity">
    <text evidence="4">Belongs to the adenylate kinase family.</text>
</comment>
<accession>A0A665WS58</accession>
<dbReference type="PANTHER" id="PTHR23359">
    <property type="entry name" value="NUCLEOTIDE KINASE"/>
    <property type="match status" value="1"/>
</dbReference>
<dbReference type="AlphaFoldDB" id="A0A665WS58"/>
<dbReference type="Pfam" id="PF00406">
    <property type="entry name" value="ADK"/>
    <property type="match status" value="1"/>
</dbReference>
<evidence type="ECO:0000256" key="2">
    <source>
        <dbReference type="ARBA" id="ARBA00022741"/>
    </source>
</evidence>
<dbReference type="Ensembl" id="ENSENLT00000047997.1">
    <property type="protein sequence ID" value="ENSENLP00000046858.1"/>
    <property type="gene ID" value="ENSENLG00000019846.1"/>
</dbReference>
<dbReference type="InParanoid" id="A0A665WS58"/>
<dbReference type="InterPro" id="IPR027417">
    <property type="entry name" value="P-loop_NTPase"/>
</dbReference>
<evidence type="ECO:0000313" key="5">
    <source>
        <dbReference type="Ensembl" id="ENSENLP00000046858.1"/>
    </source>
</evidence>
<dbReference type="Gene3D" id="3.40.50.300">
    <property type="entry name" value="P-loop containing nucleotide triphosphate hydrolases"/>
    <property type="match status" value="1"/>
</dbReference>
<evidence type="ECO:0000313" key="6">
    <source>
        <dbReference type="Proteomes" id="UP000472264"/>
    </source>
</evidence>
<evidence type="ECO:0000256" key="3">
    <source>
        <dbReference type="ARBA" id="ARBA00022777"/>
    </source>
</evidence>
<evidence type="ECO:0000256" key="1">
    <source>
        <dbReference type="ARBA" id="ARBA00022679"/>
    </source>
</evidence>
<protein>
    <submittedName>
        <fullName evidence="5">Uncharacterized protein</fullName>
    </submittedName>
</protein>
<dbReference type="GO" id="GO:0006139">
    <property type="term" value="P:nucleobase-containing compound metabolic process"/>
    <property type="evidence" value="ECO:0007669"/>
    <property type="project" value="InterPro"/>
</dbReference>
<dbReference type="GO" id="GO:0005524">
    <property type="term" value="F:ATP binding"/>
    <property type="evidence" value="ECO:0007669"/>
    <property type="project" value="InterPro"/>
</dbReference>
<keyword evidence="3 4" id="KW-0418">Kinase</keyword>
<name>A0A665WS58_ECHNA</name>
<dbReference type="Proteomes" id="UP000472264">
    <property type="component" value="Chromosome 24"/>
</dbReference>
<keyword evidence="1 4" id="KW-0808">Transferase</keyword>
<proteinExistence type="inferred from homology"/>
<evidence type="ECO:0000256" key="4">
    <source>
        <dbReference type="RuleBase" id="RU003330"/>
    </source>
</evidence>
<reference evidence="5" key="1">
    <citation type="submission" date="2021-04" db="EMBL/GenBank/DDBJ databases">
        <authorList>
            <consortium name="Wellcome Sanger Institute Data Sharing"/>
        </authorList>
    </citation>
    <scope>NUCLEOTIDE SEQUENCE [LARGE SCALE GENOMIC DNA]</scope>
</reference>
<reference evidence="5" key="2">
    <citation type="submission" date="2025-08" db="UniProtKB">
        <authorList>
            <consortium name="Ensembl"/>
        </authorList>
    </citation>
    <scope>IDENTIFICATION</scope>
</reference>
<sequence>MLNPLKYLRQPKPALSVPVKMAILGPPKSGKTSVAKMLTQKYGLARLSIGSVMRMVLNMQEQTDLAVQMKKYLSQGLVVPDELAIQCLEVAYVLDGFPMTLKQAELMSSRSIIPMIVAELELDTVEVLKRGLVDNINPNK</sequence>